<dbReference type="Proteomes" id="UP000179467">
    <property type="component" value="Unassembled WGS sequence"/>
</dbReference>
<evidence type="ECO:0000256" key="1">
    <source>
        <dbReference type="RuleBase" id="RU004003"/>
    </source>
</evidence>
<feature type="domain" description="Pilus formation protein N-terminal" evidence="5">
    <location>
        <begin position="42"/>
        <end position="110"/>
    </location>
</feature>
<dbReference type="GO" id="GO:0015627">
    <property type="term" value="C:type II protein secretion system complex"/>
    <property type="evidence" value="ECO:0007669"/>
    <property type="project" value="TreeGrafter"/>
</dbReference>
<sequence length="517" mass="53306">MLISKSSHHAVGLALAAMLAAGLALADATPLAAAPSATAPTDRITLSVGTGQMVKLAGPMTDLFVANDSIADVQVRSPTQLYIFGKGAGETTVYATNKAGQVVYSTNVRVGANFSNVGQMLKVAMPDAQIAAMPMNGMVLLTGTVATPGDVEEAQQLVQAFVGKDTQVFSRLKTATPMQVNLQVRIAEVNREFAKSVGMNLLSRDSSGGFLFGIGQGKPGTITTITKPDDPSGLPIGSTSYTFNYKDTGTTLGFAGHLLGMDLLGTLDLAENDGFVTTLANPNLTALSGETASFLAGGEVPIPISQALGTVSVEYKQYGVSLAFTPTVLSDGRISLRVRPEVSQLSAAGSVMLNNFSIPGFTTRRAETTVELGSGQAFMIGGLLSNTSNNSIDKAPFLGDLPILGALFRSNSFKRNETELVIIVTPYLVRPTSASEARLPTDGHKAPTDAERLLGSQTFMGKSGEPRPGPVQTPPVTVAPGVGGNPAAPAVSVRPGASATGSSRKSAAAPAPGFSFN</sequence>
<dbReference type="PANTHER" id="PTHR30332">
    <property type="entry name" value="PROBABLE GENERAL SECRETION PATHWAY PROTEIN D"/>
    <property type="match status" value="1"/>
</dbReference>
<gene>
    <name evidence="6" type="primary">pulD</name>
    <name evidence="6" type="ORF">BHE75_03884</name>
</gene>
<evidence type="ECO:0000313" key="6">
    <source>
        <dbReference type="EMBL" id="OHT21872.1"/>
    </source>
</evidence>
<evidence type="ECO:0000259" key="5">
    <source>
        <dbReference type="Pfam" id="PF13629"/>
    </source>
</evidence>
<keyword evidence="7" id="KW-1185">Reference proteome</keyword>
<evidence type="ECO:0000256" key="3">
    <source>
        <dbReference type="SAM" id="SignalP"/>
    </source>
</evidence>
<dbReference type="Pfam" id="PF13629">
    <property type="entry name" value="T2SS-T3SS_pil_N"/>
    <property type="match status" value="1"/>
</dbReference>
<dbReference type="InterPro" id="IPR032789">
    <property type="entry name" value="T2SS-T3SS_pil_N"/>
</dbReference>
<evidence type="ECO:0000259" key="4">
    <source>
        <dbReference type="Pfam" id="PF00263"/>
    </source>
</evidence>
<comment type="similarity">
    <text evidence="1">Belongs to the bacterial secretin family.</text>
</comment>
<feature type="compositionally biased region" description="Low complexity" evidence="2">
    <location>
        <begin position="474"/>
        <end position="493"/>
    </location>
</feature>
<feature type="chain" id="PRO_5010309391" evidence="3">
    <location>
        <begin position="27"/>
        <end position="517"/>
    </location>
</feature>
<reference evidence="6 7" key="1">
    <citation type="submission" date="2016-09" db="EMBL/GenBank/DDBJ databases">
        <title>Metabolic pathway, cell adaptation mechanisms and a novel monoxygenase revealed through proteogenomic-transcription analysis of a Sphingomonas haloaromaticamans strain degrading the fungicide ortho-phenylphenol.</title>
        <authorList>
            <person name="Perruchon C."/>
            <person name="Papadopoulou E.S."/>
            <person name="Rousidou C."/>
            <person name="Vasileiadis S."/>
            <person name="Tanou G."/>
            <person name="Amoutzias G."/>
            <person name="Molassiotis A."/>
            <person name="Karpouzas D.G."/>
        </authorList>
    </citation>
    <scope>NUCLEOTIDE SEQUENCE [LARGE SCALE GENOMIC DNA]</scope>
    <source>
        <strain evidence="6 7">P3</strain>
    </source>
</reference>
<dbReference type="InterPro" id="IPR050810">
    <property type="entry name" value="Bact_Secretion_Sys_Channel"/>
</dbReference>
<dbReference type="EMBL" id="MIPT01000001">
    <property type="protein sequence ID" value="OHT21872.1"/>
    <property type="molecule type" value="Genomic_DNA"/>
</dbReference>
<feature type="domain" description="Type II/III secretion system secretin-like" evidence="4">
    <location>
        <begin position="271"/>
        <end position="430"/>
    </location>
</feature>
<dbReference type="AlphaFoldDB" id="A0A1S1HJ51"/>
<dbReference type="RefSeq" id="WP_070934844.1">
    <property type="nucleotide sequence ID" value="NZ_MIPT01000001.1"/>
</dbReference>
<feature type="region of interest" description="Disordered" evidence="2">
    <location>
        <begin position="458"/>
        <end position="517"/>
    </location>
</feature>
<dbReference type="PRINTS" id="PR01032">
    <property type="entry name" value="PHAGEIV"/>
</dbReference>
<dbReference type="PANTHER" id="PTHR30332:SF17">
    <property type="entry name" value="TYPE IV PILIATION SYSTEM PROTEIN DR_0774-RELATED"/>
    <property type="match status" value="1"/>
</dbReference>
<comment type="caution">
    <text evidence="6">The sequence shown here is derived from an EMBL/GenBank/DDBJ whole genome shotgun (WGS) entry which is preliminary data.</text>
</comment>
<name>A0A1S1HJ51_9SPHN</name>
<dbReference type="InterPro" id="IPR004846">
    <property type="entry name" value="T2SS/T3SS_dom"/>
</dbReference>
<protein>
    <submittedName>
        <fullName evidence="6">Type II secretion system protein D</fullName>
    </submittedName>
</protein>
<evidence type="ECO:0000313" key="7">
    <source>
        <dbReference type="Proteomes" id="UP000179467"/>
    </source>
</evidence>
<dbReference type="PRINTS" id="PR00811">
    <property type="entry name" value="BCTERIALGSPD"/>
</dbReference>
<organism evidence="6 7">
    <name type="scientific">Edaphosphingomonas haloaromaticamans</name>
    <dbReference type="NCBI Taxonomy" id="653954"/>
    <lineage>
        <taxon>Bacteria</taxon>
        <taxon>Pseudomonadati</taxon>
        <taxon>Pseudomonadota</taxon>
        <taxon>Alphaproteobacteria</taxon>
        <taxon>Sphingomonadales</taxon>
        <taxon>Rhizorhabdaceae</taxon>
        <taxon>Edaphosphingomonas</taxon>
    </lineage>
</organism>
<dbReference type="GO" id="GO:0009306">
    <property type="term" value="P:protein secretion"/>
    <property type="evidence" value="ECO:0007669"/>
    <property type="project" value="InterPro"/>
</dbReference>
<dbReference type="OrthoDB" id="9775455at2"/>
<accession>A0A1S1HJ51</accession>
<feature type="signal peptide" evidence="3">
    <location>
        <begin position="1"/>
        <end position="26"/>
    </location>
</feature>
<proteinExistence type="inferred from homology"/>
<dbReference type="Pfam" id="PF00263">
    <property type="entry name" value="Secretin"/>
    <property type="match status" value="1"/>
</dbReference>
<keyword evidence="3" id="KW-0732">Signal</keyword>
<evidence type="ECO:0000256" key="2">
    <source>
        <dbReference type="SAM" id="MobiDB-lite"/>
    </source>
</evidence>
<dbReference type="InterPro" id="IPR001775">
    <property type="entry name" value="GspD/PilQ"/>
</dbReference>